<keyword evidence="1" id="KW-0496">Mitochondrion</keyword>
<reference evidence="1" key="1">
    <citation type="submission" date="2017-03" db="EMBL/GenBank/DDBJ databases">
        <title>The mitochondrial genome of the carnivorous plant Utricularia reniformis (Lentibulariaceae): structure, comparative analysis and evolutionary landmarks.</title>
        <authorList>
            <person name="Silva S.R."/>
            <person name="Alvarenga D.O."/>
            <person name="Michael T.P."/>
            <person name="Miranda V.F.O."/>
            <person name="Varani A.M."/>
        </authorList>
    </citation>
    <scope>NUCLEOTIDE SEQUENCE</scope>
</reference>
<protein>
    <submittedName>
        <fullName evidence="1">Uncharacterized protein</fullName>
    </submittedName>
</protein>
<evidence type="ECO:0000313" key="1">
    <source>
        <dbReference type="EMBL" id="ART31371.1"/>
    </source>
</evidence>
<organism evidence="1">
    <name type="scientific">Utricularia reniformis</name>
    <dbReference type="NCBI Taxonomy" id="192314"/>
    <lineage>
        <taxon>Eukaryota</taxon>
        <taxon>Viridiplantae</taxon>
        <taxon>Streptophyta</taxon>
        <taxon>Embryophyta</taxon>
        <taxon>Tracheophyta</taxon>
        <taxon>Spermatophyta</taxon>
        <taxon>Magnoliopsida</taxon>
        <taxon>eudicotyledons</taxon>
        <taxon>Gunneridae</taxon>
        <taxon>Pentapetalae</taxon>
        <taxon>asterids</taxon>
        <taxon>lamiids</taxon>
        <taxon>Lamiales</taxon>
        <taxon>Lentibulariaceae</taxon>
        <taxon>Utricularia</taxon>
    </lineage>
</organism>
<dbReference type="AlphaFoldDB" id="A0A1Y0B1W1"/>
<dbReference type="EMBL" id="KY774314">
    <property type="protein sequence ID" value="ART31371.1"/>
    <property type="molecule type" value="Genomic_DNA"/>
</dbReference>
<accession>A0A1Y0B1W1</accession>
<name>A0A1Y0B1W1_9LAMI</name>
<sequence length="45" mass="5308">MKSFLSPGRRQGMDVARLGHQLDHRFHYPGLTKYRYVLLLLYSDA</sequence>
<geneLocation type="mitochondrion" evidence="1"/>
<gene>
    <name evidence="1" type="ORF">AEK19_MT1157</name>
</gene>
<proteinExistence type="predicted"/>